<comment type="function">
    <text evidence="12 13">RNA polymerase that catalyzes the synthesis of short RNA molecules used as primers for DNA polymerase during DNA replication.</text>
</comment>
<comment type="subunit">
    <text evidence="12">Monomer. Interacts with DnaB.</text>
</comment>
<dbReference type="InterPro" id="IPR019475">
    <property type="entry name" value="DNA_primase_DnaB-bd"/>
</dbReference>
<dbReference type="CDD" id="cd03364">
    <property type="entry name" value="TOPRIM_DnaG_primases"/>
    <property type="match status" value="1"/>
</dbReference>
<evidence type="ECO:0000256" key="13">
    <source>
        <dbReference type="PIRNR" id="PIRNR002811"/>
    </source>
</evidence>
<dbReference type="GO" id="GO:1990077">
    <property type="term" value="C:primosome complex"/>
    <property type="evidence" value="ECO:0007669"/>
    <property type="project" value="UniProtKB-KW"/>
</dbReference>
<keyword evidence="9" id="KW-0460">Magnesium</keyword>
<dbReference type="GO" id="GO:0000428">
    <property type="term" value="C:DNA-directed RNA polymerase complex"/>
    <property type="evidence" value="ECO:0007669"/>
    <property type="project" value="UniProtKB-KW"/>
</dbReference>
<evidence type="ECO:0000256" key="1">
    <source>
        <dbReference type="ARBA" id="ARBA00022478"/>
    </source>
</evidence>
<evidence type="ECO:0000259" key="15">
    <source>
        <dbReference type="PROSITE" id="PS50880"/>
    </source>
</evidence>
<dbReference type="GO" id="GO:0006269">
    <property type="term" value="P:DNA replication, synthesis of primer"/>
    <property type="evidence" value="ECO:0007669"/>
    <property type="project" value="UniProtKB-UniRule"/>
</dbReference>
<feature type="zinc finger region" description="CHC2-type" evidence="12 14">
    <location>
        <begin position="43"/>
        <end position="67"/>
    </location>
</feature>
<comment type="domain">
    <text evidence="12">Contains an N-terminal zinc-binding domain, a central core domain that contains the primase activity, and a C-terminal DnaB-binding domain.</text>
</comment>
<dbReference type="SMART" id="SM00493">
    <property type="entry name" value="TOPRIM"/>
    <property type="match status" value="1"/>
</dbReference>
<dbReference type="SMART" id="SM00400">
    <property type="entry name" value="ZnF_CHCC"/>
    <property type="match status" value="1"/>
</dbReference>
<dbReference type="EC" id="2.7.7.101" evidence="12"/>
<evidence type="ECO:0000313" key="17">
    <source>
        <dbReference type="Proteomes" id="UP000187344"/>
    </source>
</evidence>
<evidence type="ECO:0000256" key="11">
    <source>
        <dbReference type="ARBA" id="ARBA00023163"/>
    </source>
</evidence>
<dbReference type="InterPro" id="IPR030846">
    <property type="entry name" value="DnaG_bac"/>
</dbReference>
<dbReference type="GO" id="GO:0008270">
    <property type="term" value="F:zinc ion binding"/>
    <property type="evidence" value="ECO:0007669"/>
    <property type="project" value="UniProtKB-UniRule"/>
</dbReference>
<name>A0A1R0F9N9_9HYPH</name>
<keyword evidence="1 12" id="KW-0240">DNA-directed RNA polymerase</keyword>
<evidence type="ECO:0000256" key="2">
    <source>
        <dbReference type="ARBA" id="ARBA00022515"/>
    </source>
</evidence>
<keyword evidence="10 12" id="KW-0238">DNA-binding</keyword>
<dbReference type="Pfam" id="PF01807">
    <property type="entry name" value="Zn_ribbon_DnaG"/>
    <property type="match status" value="1"/>
</dbReference>
<proteinExistence type="inferred from homology"/>
<keyword evidence="11 12" id="KW-0804">Transcription</keyword>
<dbReference type="Pfam" id="PF10410">
    <property type="entry name" value="DnaB_bind"/>
    <property type="match status" value="1"/>
</dbReference>
<dbReference type="InterPro" id="IPR006295">
    <property type="entry name" value="DNA_primase_DnaG"/>
</dbReference>
<dbReference type="FunFam" id="3.90.980.10:FF:000001">
    <property type="entry name" value="DNA primase"/>
    <property type="match status" value="1"/>
</dbReference>
<dbReference type="Gene3D" id="3.40.1360.10">
    <property type="match status" value="1"/>
</dbReference>
<dbReference type="InterPro" id="IPR037068">
    <property type="entry name" value="DNA_primase_core_N_sf"/>
</dbReference>
<evidence type="ECO:0000256" key="4">
    <source>
        <dbReference type="ARBA" id="ARBA00022695"/>
    </source>
</evidence>
<comment type="catalytic activity">
    <reaction evidence="12">
        <text>ssDNA + n NTP = ssDNA/pppN(pN)n-1 hybrid + (n-1) diphosphate.</text>
        <dbReference type="EC" id="2.7.7.101"/>
    </reaction>
</comment>
<dbReference type="NCBIfam" id="TIGR01391">
    <property type="entry name" value="dnaG"/>
    <property type="match status" value="1"/>
</dbReference>
<dbReference type="OrthoDB" id="9803773at2"/>
<dbReference type="EMBL" id="LXYT01000001">
    <property type="protein sequence ID" value="OLY43701.1"/>
    <property type="molecule type" value="Genomic_DNA"/>
</dbReference>
<dbReference type="FunFam" id="3.40.1360.10:FF:000002">
    <property type="entry name" value="DNA primase"/>
    <property type="match status" value="1"/>
</dbReference>
<dbReference type="HAMAP" id="MF_00974">
    <property type="entry name" value="DNA_primase_DnaG"/>
    <property type="match status" value="1"/>
</dbReference>
<dbReference type="GO" id="GO:0003677">
    <property type="term" value="F:DNA binding"/>
    <property type="evidence" value="ECO:0007669"/>
    <property type="project" value="UniProtKB-KW"/>
</dbReference>
<evidence type="ECO:0000256" key="12">
    <source>
        <dbReference type="HAMAP-Rule" id="MF_00974"/>
    </source>
</evidence>
<dbReference type="InterPro" id="IPR036977">
    <property type="entry name" value="DNA_primase_Znf_CHC2"/>
</dbReference>
<dbReference type="Proteomes" id="UP000187344">
    <property type="component" value="Unassembled WGS sequence"/>
</dbReference>
<dbReference type="AlphaFoldDB" id="A0A1R0F9N9"/>
<evidence type="ECO:0000256" key="5">
    <source>
        <dbReference type="ARBA" id="ARBA00022705"/>
    </source>
</evidence>
<dbReference type="RefSeq" id="WP_075868827.1">
    <property type="nucleotide sequence ID" value="NZ_CALYQA010000004.1"/>
</dbReference>
<dbReference type="SUPFAM" id="SSF56731">
    <property type="entry name" value="DNA primase core"/>
    <property type="match status" value="1"/>
</dbReference>
<dbReference type="PROSITE" id="PS50880">
    <property type="entry name" value="TOPRIM"/>
    <property type="match status" value="1"/>
</dbReference>
<evidence type="ECO:0000256" key="6">
    <source>
        <dbReference type="ARBA" id="ARBA00022723"/>
    </source>
</evidence>
<dbReference type="SUPFAM" id="SSF57783">
    <property type="entry name" value="Zinc beta-ribbon"/>
    <property type="match status" value="1"/>
</dbReference>
<dbReference type="InterPro" id="IPR013264">
    <property type="entry name" value="DNAG_N"/>
</dbReference>
<keyword evidence="6 12" id="KW-0479">Metal-binding</keyword>
<evidence type="ECO:0000313" key="16">
    <source>
        <dbReference type="EMBL" id="OLY43701.1"/>
    </source>
</evidence>
<dbReference type="Pfam" id="PF08275">
    <property type="entry name" value="DNAG_N"/>
    <property type="match status" value="1"/>
</dbReference>
<dbReference type="Pfam" id="PF13662">
    <property type="entry name" value="Toprim_4"/>
    <property type="match status" value="1"/>
</dbReference>
<evidence type="ECO:0000256" key="7">
    <source>
        <dbReference type="ARBA" id="ARBA00022771"/>
    </source>
</evidence>
<sequence length="643" mass="72135">MRFSPDFLDEIRARLPISTVVGQRVNFDPKKSNVSRGDFWGCCPFHGEKTPSFHCEDRKGRYHCFGCGASGDIFTFVTEIDGIQFPEAVERLANQAGVRMPARDKDAERQEKIKKDLYDVMSLAASFFKSKLYAQEGALARSYLEGRQMPKAMIDRFHIGFSPDARDALKDALIAKDISLKQMEDCGLVVAADDGTAPYDRFRNRIMFPIADLRGRIVAFGGRAMDKNVRAKYLNSPETVLFHKGKMLYNAATARKAAQAKAQESSKPIYVVEGYMDVIAMAKAGVDTAVAPLGTALTEDQIALLWRMTPDPVFCFDGDDAGVHAAFRAAERILPVLKAGVSARFILLPGGKDPDDIVKNGGADSLKVELSKSIPLAELLWRKYTFGQQFETPEARAALEREIKSVIFTIKDESLRHYYLQDLRDRLRNLFRPAFFKNNGKNYRGKRSTNIIGGGPSASLANSNLVKNSTSFIPLREAAILMTLASHPELWYEDFETLAKLELQNPALIGLHRAMLEIMGEWQPDDANAMMKLLKQKGQEQILNRIHDLLKNLGFRCAFAEAPIEDAREALKQAVYLHLRAHNLHKRLRDIEAELLEKSDSSMFTLLGDVKAELEKTEAVEALIDGFGRWKEDESEPDESEKQ</sequence>
<evidence type="ECO:0000256" key="8">
    <source>
        <dbReference type="ARBA" id="ARBA00022833"/>
    </source>
</evidence>
<keyword evidence="7 12" id="KW-0863">Zinc-finger</keyword>
<dbReference type="Gene3D" id="3.90.580.10">
    <property type="entry name" value="Zinc finger, CHC2-type domain"/>
    <property type="match status" value="1"/>
</dbReference>
<keyword evidence="17" id="KW-1185">Reference proteome</keyword>
<comment type="cofactor">
    <cofactor evidence="12 13 14">
        <name>Zn(2+)</name>
        <dbReference type="ChEBI" id="CHEBI:29105"/>
    </cofactor>
    <text evidence="12 13 14">Binds 1 zinc ion per monomer.</text>
</comment>
<keyword evidence="4 12" id="KW-0548">Nucleotidyltransferase</keyword>
<dbReference type="InterPro" id="IPR006171">
    <property type="entry name" value="TOPRIM_dom"/>
</dbReference>
<gene>
    <name evidence="12" type="primary">dnaG</name>
    <name evidence="16" type="ORF">PEB0149_011350</name>
</gene>
<keyword evidence="2 12" id="KW-0639">Primosome</keyword>
<evidence type="ECO:0000256" key="3">
    <source>
        <dbReference type="ARBA" id="ARBA00022679"/>
    </source>
</evidence>
<dbReference type="InterPro" id="IPR050219">
    <property type="entry name" value="DnaG_primase"/>
</dbReference>
<dbReference type="InterPro" id="IPR034151">
    <property type="entry name" value="TOPRIM_DnaG_bac"/>
</dbReference>
<reference evidence="16 17" key="1">
    <citation type="submission" date="2016-12" db="EMBL/GenBank/DDBJ databases">
        <title>Comparative genomics of Bartonella apis.</title>
        <authorList>
            <person name="Engel P."/>
        </authorList>
    </citation>
    <scope>NUCLEOTIDE SEQUENCE [LARGE SCALE GENOMIC DNA]</scope>
    <source>
        <strain evidence="16 17">PEB0149</strain>
    </source>
</reference>
<feature type="domain" description="Toprim" evidence="15">
    <location>
        <begin position="267"/>
        <end position="349"/>
    </location>
</feature>
<dbReference type="GO" id="GO:0003899">
    <property type="term" value="F:DNA-directed RNA polymerase activity"/>
    <property type="evidence" value="ECO:0007669"/>
    <property type="project" value="UniProtKB-UniRule"/>
</dbReference>
<keyword evidence="8 12" id="KW-0862">Zinc</keyword>
<dbReference type="GO" id="GO:0005737">
    <property type="term" value="C:cytoplasm"/>
    <property type="evidence" value="ECO:0007669"/>
    <property type="project" value="TreeGrafter"/>
</dbReference>
<keyword evidence="3 12" id="KW-0808">Transferase</keyword>
<accession>A0A1R0F9N9</accession>
<evidence type="ECO:0000256" key="14">
    <source>
        <dbReference type="PIRSR" id="PIRSR002811-1"/>
    </source>
</evidence>
<dbReference type="PANTHER" id="PTHR30313">
    <property type="entry name" value="DNA PRIMASE"/>
    <property type="match status" value="1"/>
</dbReference>
<evidence type="ECO:0000256" key="9">
    <source>
        <dbReference type="ARBA" id="ARBA00022842"/>
    </source>
</evidence>
<organism evidence="16 17">
    <name type="scientific">Bartonella apis</name>
    <dbReference type="NCBI Taxonomy" id="1686310"/>
    <lineage>
        <taxon>Bacteria</taxon>
        <taxon>Pseudomonadati</taxon>
        <taxon>Pseudomonadota</taxon>
        <taxon>Alphaproteobacteria</taxon>
        <taxon>Hyphomicrobiales</taxon>
        <taxon>Bartonellaceae</taxon>
        <taxon>Bartonella</taxon>
    </lineage>
</organism>
<dbReference type="Gene3D" id="3.90.980.10">
    <property type="entry name" value="DNA primase, catalytic core, N-terminal domain"/>
    <property type="match status" value="1"/>
</dbReference>
<evidence type="ECO:0000256" key="10">
    <source>
        <dbReference type="ARBA" id="ARBA00023125"/>
    </source>
</evidence>
<comment type="caution">
    <text evidence="16">The sequence shown here is derived from an EMBL/GenBank/DDBJ whole genome shotgun (WGS) entry which is preliminary data.</text>
</comment>
<dbReference type="PANTHER" id="PTHR30313:SF2">
    <property type="entry name" value="DNA PRIMASE"/>
    <property type="match status" value="1"/>
</dbReference>
<dbReference type="InterPro" id="IPR002694">
    <property type="entry name" value="Znf_CHC2"/>
</dbReference>
<protein>
    <recommendedName>
        <fullName evidence="12 13">DNA primase</fullName>
        <ecNumber evidence="12">2.7.7.101</ecNumber>
    </recommendedName>
</protein>
<dbReference type="PIRSF" id="PIRSF002811">
    <property type="entry name" value="DnaG"/>
    <property type="match status" value="1"/>
</dbReference>
<keyword evidence="5 12" id="KW-0235">DNA replication</keyword>
<comment type="similarity">
    <text evidence="12 13">Belongs to the DnaG primase family.</text>
</comment>